<comment type="similarity">
    <text evidence="3">Belongs to the type II topoisomerase GyrB family.</text>
</comment>
<comment type="catalytic activity">
    <reaction evidence="1">
        <text>ATP-dependent breakage, passage and rejoining of double-stranded DNA.</text>
        <dbReference type="EC" id="5.6.2.2"/>
    </reaction>
</comment>
<proteinExistence type="inferred from homology"/>
<dbReference type="PRINTS" id="PR00418">
    <property type="entry name" value="TPI2FAMILY"/>
</dbReference>
<dbReference type="FunFam" id="3.30.565.10:FF:000002">
    <property type="entry name" value="DNA gyrase subunit B"/>
    <property type="match status" value="1"/>
</dbReference>
<dbReference type="CDD" id="cd00822">
    <property type="entry name" value="TopoII_Trans_DNA_gyrase"/>
    <property type="match status" value="1"/>
</dbReference>
<evidence type="ECO:0000256" key="11">
    <source>
        <dbReference type="ARBA" id="ARBA00023235"/>
    </source>
</evidence>
<evidence type="ECO:0000256" key="6">
    <source>
        <dbReference type="ARBA" id="ARBA00022741"/>
    </source>
</evidence>
<keyword evidence="8" id="KW-0460">Magnesium</keyword>
<reference evidence="13 14" key="1">
    <citation type="submission" date="2019-01" db="EMBL/GenBank/DDBJ databases">
        <authorList>
            <consortium name="Pathogen Informatics"/>
        </authorList>
    </citation>
    <scope>NUCLEOTIDE SEQUENCE [LARGE SCALE GENOMIC DNA]</scope>
    <source>
        <strain evidence="13 14">NCTC10166</strain>
    </source>
</reference>
<organism evidence="13 14">
    <name type="scientific">Mesomycoplasma neurolyticum</name>
    <dbReference type="NCBI Taxonomy" id="2120"/>
    <lineage>
        <taxon>Bacteria</taxon>
        <taxon>Bacillati</taxon>
        <taxon>Mycoplasmatota</taxon>
        <taxon>Mycoplasmoidales</taxon>
        <taxon>Metamycoplasmataceae</taxon>
        <taxon>Mesomycoplasma</taxon>
    </lineage>
</organism>
<dbReference type="Pfam" id="PF02518">
    <property type="entry name" value="HATPase_c"/>
    <property type="match status" value="1"/>
</dbReference>
<dbReference type="SUPFAM" id="SSF54211">
    <property type="entry name" value="Ribosomal protein S5 domain 2-like"/>
    <property type="match status" value="1"/>
</dbReference>
<dbReference type="SMART" id="SM00387">
    <property type="entry name" value="HATPase_c"/>
    <property type="match status" value="1"/>
</dbReference>
<name>A0A449A617_9BACT</name>
<dbReference type="PROSITE" id="PS00177">
    <property type="entry name" value="TOPOISOMERASE_II"/>
    <property type="match status" value="1"/>
</dbReference>
<dbReference type="AlphaFoldDB" id="A0A449A617"/>
<dbReference type="SMART" id="SM00433">
    <property type="entry name" value="TOP2c"/>
    <property type="match status" value="1"/>
</dbReference>
<dbReference type="Pfam" id="PF00204">
    <property type="entry name" value="DNA_gyraseB"/>
    <property type="match status" value="1"/>
</dbReference>
<evidence type="ECO:0000256" key="5">
    <source>
        <dbReference type="ARBA" id="ARBA00022723"/>
    </source>
</evidence>
<dbReference type="Proteomes" id="UP000289440">
    <property type="component" value="Chromosome"/>
</dbReference>
<evidence type="ECO:0000256" key="4">
    <source>
        <dbReference type="ARBA" id="ARBA00012895"/>
    </source>
</evidence>
<dbReference type="InterPro" id="IPR014721">
    <property type="entry name" value="Ribsml_uS5_D2-typ_fold_subgr"/>
</dbReference>
<dbReference type="GO" id="GO:0046872">
    <property type="term" value="F:metal ion binding"/>
    <property type="evidence" value="ECO:0007669"/>
    <property type="project" value="UniProtKB-KW"/>
</dbReference>
<evidence type="ECO:0000256" key="3">
    <source>
        <dbReference type="ARBA" id="ARBA00010708"/>
    </source>
</evidence>
<dbReference type="InterPro" id="IPR001241">
    <property type="entry name" value="Topo_IIA"/>
</dbReference>
<evidence type="ECO:0000256" key="2">
    <source>
        <dbReference type="ARBA" id="ARBA00001946"/>
    </source>
</evidence>
<dbReference type="Pfam" id="PF00986">
    <property type="entry name" value="DNA_gyraseB_C"/>
    <property type="match status" value="1"/>
</dbReference>
<evidence type="ECO:0000313" key="14">
    <source>
        <dbReference type="Proteomes" id="UP000289440"/>
    </source>
</evidence>
<protein>
    <recommendedName>
        <fullName evidence="4">DNA topoisomerase (ATP-hydrolyzing)</fullName>
        <ecNumber evidence="4">5.6.2.2</ecNumber>
    </recommendedName>
</protein>
<comment type="cofactor">
    <cofactor evidence="2">
        <name>Mg(2+)</name>
        <dbReference type="ChEBI" id="CHEBI:18420"/>
    </cofactor>
</comment>
<dbReference type="InterPro" id="IPR013759">
    <property type="entry name" value="Topo_IIA_B_C"/>
</dbReference>
<dbReference type="InterPro" id="IPR000565">
    <property type="entry name" value="Topo_IIA_B"/>
</dbReference>
<dbReference type="InterPro" id="IPR003594">
    <property type="entry name" value="HATPase_dom"/>
</dbReference>
<dbReference type="FunFam" id="3.40.50.670:FF:000002">
    <property type="entry name" value="DNA gyrase subunit B"/>
    <property type="match status" value="1"/>
</dbReference>
<dbReference type="KEGG" id="mnu:NCTC10166_00653"/>
<dbReference type="OrthoDB" id="9802808at2"/>
<accession>A0A449A617</accession>
<dbReference type="CDD" id="cd16928">
    <property type="entry name" value="HATPase_GyrB-like"/>
    <property type="match status" value="1"/>
</dbReference>
<keyword evidence="7" id="KW-0067">ATP-binding</keyword>
<dbReference type="Gene3D" id="3.30.230.10">
    <property type="match status" value="1"/>
</dbReference>
<keyword evidence="5" id="KW-0479">Metal-binding</keyword>
<feature type="domain" description="Toprim" evidence="12">
    <location>
        <begin position="425"/>
        <end position="539"/>
    </location>
</feature>
<keyword evidence="11 13" id="KW-0413">Isomerase</keyword>
<keyword evidence="10" id="KW-0238">DNA-binding</keyword>
<dbReference type="InterPro" id="IPR036890">
    <property type="entry name" value="HATPase_C_sf"/>
</dbReference>
<dbReference type="Gene3D" id="3.30.565.10">
    <property type="entry name" value="Histidine kinase-like ATPase, C-terminal domain"/>
    <property type="match status" value="1"/>
</dbReference>
<dbReference type="PANTHER" id="PTHR45866:SF1">
    <property type="entry name" value="DNA GYRASE SUBUNIT B, MITOCHONDRIAL"/>
    <property type="match status" value="1"/>
</dbReference>
<evidence type="ECO:0000256" key="10">
    <source>
        <dbReference type="ARBA" id="ARBA00023125"/>
    </source>
</evidence>
<dbReference type="RefSeq" id="WP_129720047.1">
    <property type="nucleotide sequence ID" value="NZ_LR214951.1"/>
</dbReference>
<dbReference type="NCBIfam" id="NF004189">
    <property type="entry name" value="PRK05644.1"/>
    <property type="match status" value="1"/>
</dbReference>
<dbReference type="CDD" id="cd03366">
    <property type="entry name" value="TOPRIM_TopoIIA_GyrB"/>
    <property type="match status" value="1"/>
</dbReference>
<evidence type="ECO:0000259" key="12">
    <source>
        <dbReference type="PROSITE" id="PS50880"/>
    </source>
</evidence>
<dbReference type="GO" id="GO:0005524">
    <property type="term" value="F:ATP binding"/>
    <property type="evidence" value="ECO:0007669"/>
    <property type="project" value="UniProtKB-KW"/>
</dbReference>
<dbReference type="GO" id="GO:0003677">
    <property type="term" value="F:DNA binding"/>
    <property type="evidence" value="ECO:0007669"/>
    <property type="project" value="UniProtKB-KW"/>
</dbReference>
<dbReference type="EC" id="5.6.2.2" evidence="4"/>
<dbReference type="InterPro" id="IPR013760">
    <property type="entry name" value="Topo_IIA-like_dom_sf"/>
</dbReference>
<dbReference type="InterPro" id="IPR020568">
    <property type="entry name" value="Ribosomal_Su5_D2-typ_SF"/>
</dbReference>
<dbReference type="InterPro" id="IPR002288">
    <property type="entry name" value="DNA_gyrase_B_C"/>
</dbReference>
<dbReference type="InterPro" id="IPR013506">
    <property type="entry name" value="Topo_IIA_bsu_dom2"/>
</dbReference>
<keyword evidence="9" id="KW-0799">Topoisomerase</keyword>
<keyword evidence="6" id="KW-0547">Nucleotide-binding</keyword>
<gene>
    <name evidence="13" type="primary">gyrB_1</name>
    <name evidence="13" type="ORF">NCTC10166_00653</name>
</gene>
<evidence type="ECO:0000256" key="8">
    <source>
        <dbReference type="ARBA" id="ARBA00022842"/>
    </source>
</evidence>
<dbReference type="GO" id="GO:0006265">
    <property type="term" value="P:DNA topological change"/>
    <property type="evidence" value="ECO:0007669"/>
    <property type="project" value="InterPro"/>
</dbReference>
<dbReference type="PRINTS" id="PR01159">
    <property type="entry name" value="DNAGYRASEB"/>
</dbReference>
<dbReference type="SUPFAM" id="SSF56719">
    <property type="entry name" value="Type II DNA topoisomerase"/>
    <property type="match status" value="1"/>
</dbReference>
<keyword evidence="14" id="KW-1185">Reference proteome</keyword>
<evidence type="ECO:0000256" key="1">
    <source>
        <dbReference type="ARBA" id="ARBA00000185"/>
    </source>
</evidence>
<dbReference type="InterPro" id="IPR034160">
    <property type="entry name" value="TOPRIM_GyrB"/>
</dbReference>
<dbReference type="EMBL" id="LR214951">
    <property type="protein sequence ID" value="VEU59674.1"/>
    <property type="molecule type" value="Genomic_DNA"/>
</dbReference>
<dbReference type="InterPro" id="IPR006171">
    <property type="entry name" value="TOPRIM_dom"/>
</dbReference>
<dbReference type="Pfam" id="PF01751">
    <property type="entry name" value="Toprim"/>
    <property type="match status" value="1"/>
</dbReference>
<dbReference type="PANTHER" id="PTHR45866">
    <property type="entry name" value="DNA GYRASE/TOPOISOMERASE SUBUNIT B"/>
    <property type="match status" value="1"/>
</dbReference>
<dbReference type="Gene3D" id="3.40.50.670">
    <property type="match status" value="1"/>
</dbReference>
<dbReference type="GO" id="GO:0034335">
    <property type="term" value="F:DNA negative supercoiling activity"/>
    <property type="evidence" value="ECO:0007669"/>
    <property type="project" value="UniProtKB-ARBA"/>
</dbReference>
<dbReference type="PROSITE" id="PS50880">
    <property type="entry name" value="TOPRIM"/>
    <property type="match status" value="1"/>
</dbReference>
<dbReference type="SUPFAM" id="SSF55874">
    <property type="entry name" value="ATPase domain of HSP90 chaperone/DNA topoisomerase II/histidine kinase"/>
    <property type="match status" value="1"/>
</dbReference>
<dbReference type="InterPro" id="IPR018522">
    <property type="entry name" value="TopoIIA_CS"/>
</dbReference>
<evidence type="ECO:0000256" key="9">
    <source>
        <dbReference type="ARBA" id="ARBA00023029"/>
    </source>
</evidence>
<sequence length="640" mass="71926">MSHNYDANSIQTLEGLEAVRKRPGMYIGGTGIVALHHLIWEIIDNAVDESLAGFANEIHITLNKEGYVSISDNGRGIPVGINDKHGVSAAEVALTILHAGGKFDSDVYKVSGGLHGVGASVVNALSANLKVWIKRDSKIYFQEFVDGGNKLDDLKVVGECDENDTGTTIEFIPDFSIMEKHDFKLDMIVDRVKQTAYLTKGLKFVVEDQRQNITKEFCFEGGIIDYISELTQGYEKVIEKPIYSEGVFSMNDSSPQVSVEATIQYVLEDREELLAYANNVYNKEGGTHEIGLFDSLSRIINNYALENKFIKSETDKFSRDDLKEGMFAVVSIKHSDPMFEGQTKGKLINKDVRQAVNKIFSGTFERFLKENPNEARKIIERNLLAQKARKAAANAREATKRKNPFEIGSLPGKLADCTTKNAEIAELYIVEGNSAGGSAKMGRDRHYQAILPLRGKVINSQKTNDEKVFKNEEILSLITAFGTGIGSEFNINKLRYHKIIIMTDADVDGSHIRTLLLTFLYRYFKPLIEFGFIYIAQPPLYKISHGKKDFYAYNDAQKDEILNNLKDAKVSIQRYKGLGEMDADQLWETTMDPSVRRMIQVQIHDAMIASQVFEQLMGGEVLPRREFIEENAKFVKNIDL</sequence>
<evidence type="ECO:0000256" key="7">
    <source>
        <dbReference type="ARBA" id="ARBA00022840"/>
    </source>
</evidence>
<evidence type="ECO:0000313" key="13">
    <source>
        <dbReference type="EMBL" id="VEU59674.1"/>
    </source>
</evidence>